<name>A0A410NTU7_BREDI</name>
<reference evidence="2 4" key="2">
    <citation type="submission" date="2020-12" db="EMBL/GenBank/DDBJ databases">
        <title>FDA dAtabase for Regulatory Grade micrObial Sequences (FDA-ARGOS): Supporting development and validation of Infectious Disease Dx tests.</title>
        <authorList>
            <person name="Kerrigan L."/>
            <person name="Long C."/>
            <person name="Tallon L."/>
            <person name="Sadzewicz L."/>
            <person name="Zhao X."/>
            <person name="Boylan J."/>
            <person name="Ott S."/>
            <person name="Bowen H."/>
            <person name="Vavikolanu K."/>
            <person name="Mehta A."/>
            <person name="Aluvathingal J."/>
            <person name="Nadendla S."/>
            <person name="Yan Y."/>
            <person name="Sichtig H."/>
        </authorList>
    </citation>
    <scope>NUCLEOTIDE SEQUENCE [LARGE SCALE GENOMIC DNA]</scope>
    <source>
        <strain evidence="2 4">FDAARGOS_1026</strain>
    </source>
</reference>
<evidence type="ECO:0000313" key="2">
    <source>
        <dbReference type="EMBL" id="QQB89291.1"/>
    </source>
</evidence>
<dbReference type="InterPro" id="IPR053745">
    <property type="entry name" value="Viral_Tail_Comp_sf"/>
</dbReference>
<dbReference type="Proteomes" id="UP000596117">
    <property type="component" value="Chromosome"/>
</dbReference>
<keyword evidence="4" id="KW-1185">Reference proteome</keyword>
<gene>
    <name evidence="1" type="ORF">EQG53_02675</name>
    <name evidence="2" type="ORF">I6H83_02275</name>
</gene>
<evidence type="ECO:0000313" key="4">
    <source>
        <dbReference type="Proteomes" id="UP000596117"/>
    </source>
</evidence>
<reference evidence="1 3" key="1">
    <citation type="submission" date="2019-01" db="EMBL/GenBank/DDBJ databases">
        <title>Brevundimonas diminuta Genome sequencing and assembly.</title>
        <authorList>
            <person name="Chen H."/>
        </authorList>
    </citation>
    <scope>NUCLEOTIDE SEQUENCE [LARGE SCALE GENOMIC DNA]</scope>
    <source>
        <strain evidence="1">ATCC</strain>
        <strain evidence="3">ATCC(B) 19146</strain>
    </source>
</reference>
<dbReference type="Proteomes" id="UP000287388">
    <property type="component" value="Chromosome"/>
</dbReference>
<dbReference type="EMBL" id="CP066026">
    <property type="protein sequence ID" value="QQB89291.1"/>
    <property type="molecule type" value="Genomic_DNA"/>
</dbReference>
<dbReference type="EMBL" id="CP035093">
    <property type="protein sequence ID" value="QAT13347.1"/>
    <property type="molecule type" value="Genomic_DNA"/>
</dbReference>
<dbReference type="RefSeq" id="WP_128719043.1">
    <property type="nucleotide sequence ID" value="NZ_BJNC01000045.1"/>
</dbReference>
<organism evidence="1 3">
    <name type="scientific">Brevundimonas diminuta</name>
    <name type="common">Pseudomonas diminuta</name>
    <dbReference type="NCBI Taxonomy" id="293"/>
    <lineage>
        <taxon>Bacteria</taxon>
        <taxon>Pseudomonadati</taxon>
        <taxon>Pseudomonadota</taxon>
        <taxon>Alphaproteobacteria</taxon>
        <taxon>Caulobacterales</taxon>
        <taxon>Caulobacteraceae</taxon>
        <taxon>Brevundimonas</taxon>
    </lineage>
</organism>
<proteinExistence type="predicted"/>
<sequence length="141" mass="15503">MIDGQLELQGAINATVRGSAVMDGLIGKRIYDQVPADETGRVSDDLFPYVSFGPMTSGDDGDQCHDLVSISVQLDCWSRAVGWPEVKRIAAALVKLLNDKIAVPGFTVVIHEVERVLSTREADRRTSRVAIHLRYRLAPRA</sequence>
<evidence type="ECO:0000313" key="3">
    <source>
        <dbReference type="Proteomes" id="UP000287388"/>
    </source>
</evidence>
<dbReference type="KEGG" id="bdm:EQG53_02675"/>
<accession>A0A410NTU7</accession>
<evidence type="ECO:0000313" key="1">
    <source>
        <dbReference type="EMBL" id="QAT13347.1"/>
    </source>
</evidence>
<dbReference type="InterPro" id="IPR021508">
    <property type="entry name" value="Gp17-like"/>
</dbReference>
<dbReference type="Gene3D" id="3.30.2000.30">
    <property type="match status" value="1"/>
</dbReference>
<dbReference type="Pfam" id="PF11367">
    <property type="entry name" value="Tail_completion_gp17"/>
    <property type="match status" value="1"/>
</dbReference>
<protein>
    <submittedName>
        <fullName evidence="1">DUF3168 domain-containing protein</fullName>
    </submittedName>
</protein>
<dbReference type="AlphaFoldDB" id="A0A410NTU7"/>